<reference evidence="4 5" key="1">
    <citation type="journal article" date="2018" name="Sci. Rep.">
        <title>Genome sequence of the cauliflower mushroom Sparassis crispa (Hanabiratake) and its association with beneficial usage.</title>
        <authorList>
            <person name="Kiyama R."/>
            <person name="Furutani Y."/>
            <person name="Kawaguchi K."/>
            <person name="Nakanishi T."/>
        </authorList>
    </citation>
    <scope>NUCLEOTIDE SEQUENCE [LARGE SCALE GENOMIC DNA]</scope>
</reference>
<organism evidence="4 5">
    <name type="scientific">Sparassis crispa</name>
    <dbReference type="NCBI Taxonomy" id="139825"/>
    <lineage>
        <taxon>Eukaryota</taxon>
        <taxon>Fungi</taxon>
        <taxon>Dikarya</taxon>
        <taxon>Basidiomycota</taxon>
        <taxon>Agaricomycotina</taxon>
        <taxon>Agaricomycetes</taxon>
        <taxon>Polyporales</taxon>
        <taxon>Sparassidaceae</taxon>
        <taxon>Sparassis</taxon>
    </lineage>
</organism>
<comment type="caution">
    <text evidence="4">The sequence shown here is derived from an EMBL/GenBank/DDBJ whole genome shotgun (WGS) entry which is preliminary data.</text>
</comment>
<feature type="region of interest" description="Disordered" evidence="3">
    <location>
        <begin position="586"/>
        <end position="760"/>
    </location>
</feature>
<keyword evidence="2" id="KW-0539">Nucleus</keyword>
<dbReference type="Proteomes" id="UP000287166">
    <property type="component" value="Unassembled WGS sequence"/>
</dbReference>
<protein>
    <recommendedName>
        <fullName evidence="6">Transforming growth factor beta regulator 1</fullName>
    </recommendedName>
</protein>
<evidence type="ECO:0000256" key="1">
    <source>
        <dbReference type="ARBA" id="ARBA00004123"/>
    </source>
</evidence>
<dbReference type="PANTHER" id="PTHR22715">
    <property type="entry name" value="TRANSFORMING GROWTH FACTOR BETA REGULATED GENE 1"/>
    <property type="match status" value="1"/>
</dbReference>
<dbReference type="OrthoDB" id="285793at2759"/>
<name>A0A401GSB5_9APHY</name>
<gene>
    <name evidence="4" type="ORF">SCP_0703040</name>
</gene>
<dbReference type="Pfam" id="PF05965">
    <property type="entry name" value="FYRC"/>
    <property type="match status" value="1"/>
</dbReference>
<dbReference type="SMART" id="SM00542">
    <property type="entry name" value="FYRC"/>
    <property type="match status" value="1"/>
</dbReference>
<feature type="region of interest" description="Disordered" evidence="3">
    <location>
        <begin position="507"/>
        <end position="542"/>
    </location>
</feature>
<feature type="compositionally biased region" description="Basic and acidic residues" evidence="3">
    <location>
        <begin position="586"/>
        <end position="596"/>
    </location>
</feature>
<feature type="compositionally biased region" description="Gly residues" evidence="3">
    <location>
        <begin position="520"/>
        <end position="531"/>
    </location>
</feature>
<evidence type="ECO:0000313" key="4">
    <source>
        <dbReference type="EMBL" id="GBE85118.1"/>
    </source>
</evidence>
<dbReference type="PANTHER" id="PTHR22715:SF0">
    <property type="entry name" value="TRANSFORMING GROWTH FACTOR BETA REGULATOR 1"/>
    <property type="match status" value="1"/>
</dbReference>
<feature type="region of interest" description="Disordered" evidence="3">
    <location>
        <begin position="141"/>
        <end position="330"/>
    </location>
</feature>
<dbReference type="STRING" id="139825.A0A401GSB5"/>
<feature type="compositionally biased region" description="Pro residues" evidence="3">
    <location>
        <begin position="719"/>
        <end position="730"/>
    </location>
</feature>
<comment type="subcellular location">
    <subcellularLocation>
        <location evidence="1">Nucleus</location>
    </subcellularLocation>
</comment>
<dbReference type="InterPro" id="IPR003888">
    <property type="entry name" value="FYrich_N"/>
</dbReference>
<evidence type="ECO:0000256" key="2">
    <source>
        <dbReference type="ARBA" id="ARBA00023242"/>
    </source>
</evidence>
<dbReference type="PROSITE" id="PS51543">
    <property type="entry name" value="FYRC"/>
    <property type="match status" value="1"/>
</dbReference>
<feature type="compositionally biased region" description="Basic and acidic residues" evidence="3">
    <location>
        <begin position="34"/>
        <end position="43"/>
    </location>
</feature>
<accession>A0A401GSB5</accession>
<evidence type="ECO:0000256" key="3">
    <source>
        <dbReference type="SAM" id="MobiDB-lite"/>
    </source>
</evidence>
<feature type="compositionally biased region" description="Pro residues" evidence="3">
    <location>
        <begin position="227"/>
        <end position="238"/>
    </location>
</feature>
<feature type="region of interest" description="Disordered" evidence="3">
    <location>
        <begin position="1"/>
        <end position="43"/>
    </location>
</feature>
<proteinExistence type="predicted"/>
<dbReference type="Gene3D" id="3.30.160.360">
    <property type="match status" value="1"/>
</dbReference>
<dbReference type="GeneID" id="38782035"/>
<dbReference type="GO" id="GO:0005634">
    <property type="term" value="C:nucleus"/>
    <property type="evidence" value="ECO:0007669"/>
    <property type="project" value="UniProtKB-SubCell"/>
</dbReference>
<sequence>MSRPNRPSAPMGPPQDMVMGPPPLPVQVAQPDPQKPKESQDVAEKYRRLKRKYFELEEKHKESMLQLKTSGERNVKWRSERALLLDRIVELETNPTINRNAPIPMHPFSAYPRSMLSNRGQRNFVSNLRLAIEESQREDPDIDPLLVSRHIGPQARKRQEAEAKERQEEEAREARRAARRPRAAPQKGKDISTPMSFAPPHSPAPGGHIPSPPILVSSTGTRLRLKPPAPPSEEPGPSAPSSNAHGRSHHSSVGTHHAQRRSESPISPMQSPHDDYGIPPGSNTIPFRTSPPPNQPQIQMTLRNAPGPAPSARPSDIQRHAKPKRLKAHTVTTKSFSIPMVPRDKKGKPLLPLNVGIMTVLHLGEVCMREHFHTERYIFPVGYEVTRRYLSTTDPAAEVVYHCTILDGGDGPKFQIIASDMPDKPVIAGTATGAWSVIVRAANHVRNRQHSNSVSGPDFFGLGQNTIKHLIQELPNARQLKDYVWQHFVEGGHLGGRHAAVIPALPDDHDHENEQEEGTVGQGDGVGGGSGTVNQNGNGYKRVPSGKFFTHLEPQIVHVEGGDIAGRRPVLPAPPTMNNVTFHQEYVRPPERERRNSHTNIPAYDEYVHRSPIRADSPEPPPLRTVSVSPVMARDRSERQRERDRDQDMRERDHYVSPPHLPSHSHSHSSSQSSHHRSPYLPNAGGNGMEGGSTSRGFMPAPSPPPVPATFASIMNAYPAPPLASSPPAAPDHTEYTYTNGGGRRNGRANTRTFPPAEER</sequence>
<evidence type="ECO:0000313" key="5">
    <source>
        <dbReference type="Proteomes" id="UP000287166"/>
    </source>
</evidence>
<dbReference type="InterPro" id="IPR003889">
    <property type="entry name" value="FYrich_C"/>
</dbReference>
<feature type="compositionally biased region" description="Basic and acidic residues" evidence="3">
    <location>
        <begin position="633"/>
        <end position="655"/>
    </location>
</feature>
<dbReference type="AlphaFoldDB" id="A0A401GSB5"/>
<dbReference type="RefSeq" id="XP_027616031.1">
    <property type="nucleotide sequence ID" value="XM_027760230.1"/>
</dbReference>
<feature type="compositionally biased region" description="Low complexity" evidence="3">
    <location>
        <begin position="662"/>
        <end position="673"/>
    </location>
</feature>
<dbReference type="InterPro" id="IPR040092">
    <property type="entry name" value="TBRG1"/>
</dbReference>
<dbReference type="SMART" id="SM00541">
    <property type="entry name" value="FYRN"/>
    <property type="match status" value="1"/>
</dbReference>
<feature type="compositionally biased region" description="Basic and acidic residues" evidence="3">
    <location>
        <begin position="157"/>
        <end position="176"/>
    </location>
</feature>
<dbReference type="Pfam" id="PF05964">
    <property type="entry name" value="FYRN"/>
    <property type="match status" value="1"/>
</dbReference>
<evidence type="ECO:0008006" key="6">
    <source>
        <dbReference type="Google" id="ProtNLM"/>
    </source>
</evidence>
<dbReference type="EMBL" id="BFAD01000007">
    <property type="protein sequence ID" value="GBE85118.1"/>
    <property type="molecule type" value="Genomic_DNA"/>
</dbReference>
<dbReference type="PROSITE" id="PS51542">
    <property type="entry name" value="FYRN"/>
    <property type="match status" value="1"/>
</dbReference>
<keyword evidence="5" id="KW-1185">Reference proteome</keyword>
<dbReference type="GO" id="GO:0051726">
    <property type="term" value="P:regulation of cell cycle"/>
    <property type="evidence" value="ECO:0007669"/>
    <property type="project" value="TreeGrafter"/>
</dbReference>
<dbReference type="InParanoid" id="A0A401GSB5"/>